<dbReference type="InterPro" id="IPR036390">
    <property type="entry name" value="WH_DNA-bd_sf"/>
</dbReference>
<dbReference type="InterPro" id="IPR000847">
    <property type="entry name" value="LysR_HTH_N"/>
</dbReference>
<dbReference type="PANTHER" id="PTHR30579:SF7">
    <property type="entry name" value="HTH-TYPE TRANSCRIPTIONAL REGULATOR LRHA-RELATED"/>
    <property type="match status" value="1"/>
</dbReference>
<organism evidence="6 7">
    <name type="scientific">Aeromicrobium ginsengisoli</name>
    <dbReference type="NCBI Taxonomy" id="363867"/>
    <lineage>
        <taxon>Bacteria</taxon>
        <taxon>Bacillati</taxon>
        <taxon>Actinomycetota</taxon>
        <taxon>Actinomycetes</taxon>
        <taxon>Propionibacteriales</taxon>
        <taxon>Nocardioidaceae</taxon>
        <taxon>Aeromicrobium</taxon>
    </lineage>
</organism>
<keyword evidence="4" id="KW-0804">Transcription</keyword>
<dbReference type="InterPro" id="IPR036388">
    <property type="entry name" value="WH-like_DNA-bd_sf"/>
</dbReference>
<dbReference type="Pfam" id="PF03466">
    <property type="entry name" value="LysR_substrate"/>
    <property type="match status" value="1"/>
</dbReference>
<sequence length="311" mass="33206">MAATLDIIHLRTFVAIAECGGFGRAAIALHMSQPTVSQHVRALEKRLGQPLVEKSGRGVKFTPSGEKLLLEARRILGVHDQALERLDASLPRSIVIGSTETAADSILPELLTSIRGAYPDHTVQFHIDRSTQMEEAVVKGTIDLAVTMGLGADLPGNEVGLLPLNWYASPTFSAPADGDPWPLVAYVEPCGMRQRALDELGARGHHVEVVAESTSLEGVIAAARAGLGVAVLPTAGSVPSGLEVRRDLPDLGQISLRLVTRKGLDRDIEQTAFTALQEFYAVKRYVHPVRSDARFIGSADGFPSTNVVGLG</sequence>
<dbReference type="FunFam" id="1.10.10.10:FF:000001">
    <property type="entry name" value="LysR family transcriptional regulator"/>
    <property type="match status" value="1"/>
</dbReference>
<name>A0A5M4F9Q1_9ACTN</name>
<keyword evidence="7" id="KW-1185">Reference proteome</keyword>
<gene>
    <name evidence="6" type="ORF">ESP70_013270</name>
</gene>
<dbReference type="InterPro" id="IPR050176">
    <property type="entry name" value="LTTR"/>
</dbReference>
<evidence type="ECO:0000313" key="6">
    <source>
        <dbReference type="EMBL" id="KAA1395141.1"/>
    </source>
</evidence>
<dbReference type="AlphaFoldDB" id="A0A5M4F9Q1"/>
<dbReference type="EMBL" id="SDPQ02000003">
    <property type="protein sequence ID" value="KAA1395141.1"/>
    <property type="molecule type" value="Genomic_DNA"/>
</dbReference>
<protein>
    <submittedName>
        <fullName evidence="6">LysR family transcriptional regulator</fullName>
    </submittedName>
</protein>
<evidence type="ECO:0000256" key="4">
    <source>
        <dbReference type="ARBA" id="ARBA00023163"/>
    </source>
</evidence>
<reference evidence="6" key="1">
    <citation type="submission" date="2019-09" db="EMBL/GenBank/DDBJ databases">
        <authorList>
            <person name="Li J."/>
        </authorList>
    </citation>
    <scope>NUCLEOTIDE SEQUENCE [LARGE SCALE GENOMIC DNA]</scope>
    <source>
        <strain evidence="6">JCM 14732</strain>
    </source>
</reference>
<dbReference type="OrthoDB" id="4131546at2"/>
<comment type="caution">
    <text evidence="6">The sequence shown here is derived from an EMBL/GenBank/DDBJ whole genome shotgun (WGS) entry which is preliminary data.</text>
</comment>
<accession>A0A5M4F9Q1</accession>
<evidence type="ECO:0000256" key="2">
    <source>
        <dbReference type="ARBA" id="ARBA00023015"/>
    </source>
</evidence>
<comment type="similarity">
    <text evidence="1">Belongs to the LysR transcriptional regulatory family.</text>
</comment>
<evidence type="ECO:0000313" key="7">
    <source>
        <dbReference type="Proteomes" id="UP000380867"/>
    </source>
</evidence>
<keyword evidence="2" id="KW-0805">Transcription regulation</keyword>
<dbReference type="Pfam" id="PF00126">
    <property type="entry name" value="HTH_1"/>
    <property type="match status" value="1"/>
</dbReference>
<keyword evidence="3" id="KW-0238">DNA-binding</keyword>
<evidence type="ECO:0000256" key="3">
    <source>
        <dbReference type="ARBA" id="ARBA00023125"/>
    </source>
</evidence>
<dbReference type="PROSITE" id="PS50931">
    <property type="entry name" value="HTH_LYSR"/>
    <property type="match status" value="1"/>
</dbReference>
<dbReference type="Gene3D" id="1.10.10.10">
    <property type="entry name" value="Winged helix-like DNA-binding domain superfamily/Winged helix DNA-binding domain"/>
    <property type="match status" value="1"/>
</dbReference>
<dbReference type="GO" id="GO:0003677">
    <property type="term" value="F:DNA binding"/>
    <property type="evidence" value="ECO:0007669"/>
    <property type="project" value="UniProtKB-KW"/>
</dbReference>
<dbReference type="PANTHER" id="PTHR30579">
    <property type="entry name" value="TRANSCRIPTIONAL REGULATOR"/>
    <property type="match status" value="1"/>
</dbReference>
<dbReference type="GO" id="GO:0003700">
    <property type="term" value="F:DNA-binding transcription factor activity"/>
    <property type="evidence" value="ECO:0007669"/>
    <property type="project" value="InterPro"/>
</dbReference>
<dbReference type="PRINTS" id="PR00039">
    <property type="entry name" value="HTHLYSR"/>
</dbReference>
<dbReference type="Proteomes" id="UP000380867">
    <property type="component" value="Unassembled WGS sequence"/>
</dbReference>
<evidence type="ECO:0000256" key="1">
    <source>
        <dbReference type="ARBA" id="ARBA00009437"/>
    </source>
</evidence>
<dbReference type="Gene3D" id="3.40.190.10">
    <property type="entry name" value="Periplasmic binding protein-like II"/>
    <property type="match status" value="2"/>
</dbReference>
<feature type="domain" description="HTH lysR-type" evidence="5">
    <location>
        <begin position="5"/>
        <end position="62"/>
    </location>
</feature>
<dbReference type="SUPFAM" id="SSF46785">
    <property type="entry name" value="Winged helix' DNA-binding domain"/>
    <property type="match status" value="1"/>
</dbReference>
<evidence type="ECO:0000259" key="5">
    <source>
        <dbReference type="PROSITE" id="PS50931"/>
    </source>
</evidence>
<dbReference type="InterPro" id="IPR005119">
    <property type="entry name" value="LysR_subst-bd"/>
</dbReference>
<dbReference type="RefSeq" id="WP_149689811.1">
    <property type="nucleotide sequence ID" value="NZ_SDPQ02000003.1"/>
</dbReference>
<proteinExistence type="inferred from homology"/>
<dbReference type="SUPFAM" id="SSF53850">
    <property type="entry name" value="Periplasmic binding protein-like II"/>
    <property type="match status" value="1"/>
</dbReference>